<proteinExistence type="predicted"/>
<organism evidence="1 2">
    <name type="scientific">Coniosporium uncinatum</name>
    <dbReference type="NCBI Taxonomy" id="93489"/>
    <lineage>
        <taxon>Eukaryota</taxon>
        <taxon>Fungi</taxon>
        <taxon>Dikarya</taxon>
        <taxon>Ascomycota</taxon>
        <taxon>Pezizomycotina</taxon>
        <taxon>Dothideomycetes</taxon>
        <taxon>Dothideomycetes incertae sedis</taxon>
        <taxon>Coniosporium</taxon>
    </lineage>
</organism>
<protein>
    <submittedName>
        <fullName evidence="1">Uncharacterized protein</fullName>
    </submittedName>
</protein>
<feature type="non-terminal residue" evidence="1">
    <location>
        <position position="165"/>
    </location>
</feature>
<evidence type="ECO:0000313" key="2">
    <source>
        <dbReference type="Proteomes" id="UP001186974"/>
    </source>
</evidence>
<accession>A0ACC3CSG7</accession>
<dbReference type="EMBL" id="JAWDJW010012639">
    <property type="protein sequence ID" value="KAK3043953.1"/>
    <property type="molecule type" value="Genomic_DNA"/>
</dbReference>
<name>A0ACC3CSG7_9PEZI</name>
<sequence length="165" mass="18199">MDAYDHIQEENYPDVPEQKPGEAERSVNKPQSPSLNTEFQETFKAFSNSPWGARLGGLWGTVKKQGETYYKDAQPLLQSTTTTATKGLEDLMNRTRSLSESIQQPVTEGAESSSSTTKDAPSVEKHPDAPESLPADILKEAEGMLSRLKLEASKRLKTIEKAEDA</sequence>
<comment type="caution">
    <text evidence="1">The sequence shown here is derived from an EMBL/GenBank/DDBJ whole genome shotgun (WGS) entry which is preliminary data.</text>
</comment>
<reference evidence="1" key="1">
    <citation type="submission" date="2024-09" db="EMBL/GenBank/DDBJ databases">
        <title>Black Yeasts Isolated from many extreme environments.</title>
        <authorList>
            <person name="Coleine C."/>
            <person name="Stajich J.E."/>
            <person name="Selbmann L."/>
        </authorList>
    </citation>
    <scope>NUCLEOTIDE SEQUENCE</scope>
    <source>
        <strain evidence="1">CCFEE 5737</strain>
    </source>
</reference>
<dbReference type="Proteomes" id="UP001186974">
    <property type="component" value="Unassembled WGS sequence"/>
</dbReference>
<gene>
    <name evidence="1" type="ORF">LTS18_002570</name>
</gene>
<evidence type="ECO:0000313" key="1">
    <source>
        <dbReference type="EMBL" id="KAK3043953.1"/>
    </source>
</evidence>
<keyword evidence="2" id="KW-1185">Reference proteome</keyword>